<organism evidence="3 4">
    <name type="scientific">Comamonas testosteroni TK102</name>
    <dbReference type="NCBI Taxonomy" id="1392005"/>
    <lineage>
        <taxon>Bacteria</taxon>
        <taxon>Pseudomonadati</taxon>
        <taxon>Pseudomonadota</taxon>
        <taxon>Betaproteobacteria</taxon>
        <taxon>Burkholderiales</taxon>
        <taxon>Comamonadaceae</taxon>
        <taxon>Comamonas</taxon>
    </lineage>
</organism>
<dbReference type="KEGG" id="ctes:O987_17565"/>
<accession>A0A076PV04</accession>
<name>A0A076PV04_COMTE</name>
<dbReference type="PANTHER" id="PTHR42928">
    <property type="entry name" value="TRICARBOXYLATE-BINDING PROTEIN"/>
    <property type="match status" value="1"/>
</dbReference>
<dbReference type="Pfam" id="PF03401">
    <property type="entry name" value="TctC"/>
    <property type="match status" value="1"/>
</dbReference>
<gene>
    <name evidence="3" type="ORF">O987_17565</name>
</gene>
<feature type="signal peptide" evidence="2">
    <location>
        <begin position="1"/>
        <end position="20"/>
    </location>
</feature>
<protein>
    <submittedName>
        <fullName evidence="3">MFS transporter</fullName>
    </submittedName>
</protein>
<evidence type="ECO:0000313" key="3">
    <source>
        <dbReference type="EMBL" id="AIJ47625.1"/>
    </source>
</evidence>
<evidence type="ECO:0000256" key="2">
    <source>
        <dbReference type="SAM" id="SignalP"/>
    </source>
</evidence>
<dbReference type="AlphaFoldDB" id="A0A076PV04"/>
<dbReference type="Proteomes" id="UP000028782">
    <property type="component" value="Chromosome"/>
</dbReference>
<sequence>MIKHLAALAAVLTLSFNAAADTYPSKAITLVVPFPPGGTVNLMGRLIADRMGSLLGQPVVVDNRAGAGGTIGAAYAAKAQADGYTLLMGSMGQAVQPLLYKKLSFNGNKAFTPVATFATVPNVLAISTNTPAKNLSEFVAYAKAHPGGLNMASAGIGSINHLTGEMFESRANIKLTHIPYKGASPATTDLQAGQVNVLFANLPNVLPFAKSGKVRLLGIASDKRAAAIPEVPTFAEGGVKDVVVESWYGIMAPAGTSPAIVKKLQDTILTIAHEKDFVAHLAEQGAYPYPNSAADFAKLMDMEVRRWTGIIQSAKISMD</sequence>
<dbReference type="Gene3D" id="3.40.190.10">
    <property type="entry name" value="Periplasmic binding protein-like II"/>
    <property type="match status" value="1"/>
</dbReference>
<dbReference type="InterPro" id="IPR042100">
    <property type="entry name" value="Bug_dom1"/>
</dbReference>
<keyword evidence="2" id="KW-0732">Signal</keyword>
<dbReference type="InterPro" id="IPR005064">
    <property type="entry name" value="BUG"/>
</dbReference>
<comment type="similarity">
    <text evidence="1">Belongs to the UPF0065 (bug) family.</text>
</comment>
<dbReference type="CDD" id="cd13578">
    <property type="entry name" value="PBP2_Bug27"/>
    <property type="match status" value="1"/>
</dbReference>
<dbReference type="RefSeq" id="WP_043373658.1">
    <property type="nucleotide sequence ID" value="NZ_CP006704.1"/>
</dbReference>
<dbReference type="Gene3D" id="3.40.190.150">
    <property type="entry name" value="Bordetella uptake gene, domain 1"/>
    <property type="match status" value="1"/>
</dbReference>
<feature type="chain" id="PRO_5001716416" evidence="2">
    <location>
        <begin position="21"/>
        <end position="319"/>
    </location>
</feature>
<dbReference type="PIRSF" id="PIRSF017082">
    <property type="entry name" value="YflP"/>
    <property type="match status" value="1"/>
</dbReference>
<proteinExistence type="inferred from homology"/>
<evidence type="ECO:0000313" key="4">
    <source>
        <dbReference type="Proteomes" id="UP000028782"/>
    </source>
</evidence>
<reference evidence="3 4" key="1">
    <citation type="journal article" date="2014" name="Genome Announc.">
        <title>Complete Genome Sequence of Polychlorinated Biphenyl Degrader Comamonas testosteroni TK102 (NBRC 109938).</title>
        <authorList>
            <person name="Fukuda K."/>
            <person name="Hosoyama A."/>
            <person name="Tsuchikane K."/>
            <person name="Ohji S."/>
            <person name="Yamazoe A."/>
            <person name="Fujita N."/>
            <person name="Shintani M."/>
            <person name="Kimbara K."/>
        </authorList>
    </citation>
    <scope>NUCLEOTIDE SEQUENCE [LARGE SCALE GENOMIC DNA]</scope>
    <source>
        <strain evidence="3">TK102</strain>
    </source>
</reference>
<evidence type="ECO:0000256" key="1">
    <source>
        <dbReference type="ARBA" id="ARBA00006987"/>
    </source>
</evidence>
<dbReference type="HOGENOM" id="CLU_045683_0_0_4"/>
<dbReference type="SUPFAM" id="SSF53850">
    <property type="entry name" value="Periplasmic binding protein-like II"/>
    <property type="match status" value="1"/>
</dbReference>
<dbReference type="EMBL" id="CP006704">
    <property type="protein sequence ID" value="AIJ47625.1"/>
    <property type="molecule type" value="Genomic_DNA"/>
</dbReference>
<dbReference type="PANTHER" id="PTHR42928:SF5">
    <property type="entry name" value="BLR1237 PROTEIN"/>
    <property type="match status" value="1"/>
</dbReference>